<dbReference type="AlphaFoldDB" id="A0A2M8C5X4"/>
<dbReference type="SUPFAM" id="SSF52283">
    <property type="entry name" value="Formate/glycerate dehydrogenase catalytic domain-like"/>
    <property type="match status" value="1"/>
</dbReference>
<dbReference type="GO" id="GO:0051287">
    <property type="term" value="F:NAD binding"/>
    <property type="evidence" value="ECO:0007669"/>
    <property type="project" value="InterPro"/>
</dbReference>
<proteinExistence type="inferred from homology"/>
<name>A0A2M8C5X4_9BACT</name>
<dbReference type="CDD" id="cd05301">
    <property type="entry name" value="GDH"/>
    <property type="match status" value="1"/>
</dbReference>
<accession>A0A2M8C5X4</accession>
<dbReference type="GO" id="GO:0005829">
    <property type="term" value="C:cytosol"/>
    <property type="evidence" value="ECO:0007669"/>
    <property type="project" value="TreeGrafter"/>
</dbReference>
<protein>
    <submittedName>
        <fullName evidence="7">D-glycerate dehydrogenase</fullName>
    </submittedName>
</protein>
<feature type="domain" description="D-isomer specific 2-hydroxyacid dehydrogenase catalytic" evidence="5">
    <location>
        <begin position="6"/>
        <end position="321"/>
    </location>
</feature>
<dbReference type="PROSITE" id="PS00670">
    <property type="entry name" value="D_2_HYDROXYACID_DH_2"/>
    <property type="match status" value="1"/>
</dbReference>
<dbReference type="PANTHER" id="PTHR10996:SF283">
    <property type="entry name" value="GLYOXYLATE_HYDROXYPYRUVATE REDUCTASE B"/>
    <property type="match status" value="1"/>
</dbReference>
<dbReference type="GO" id="GO:0030267">
    <property type="term" value="F:glyoxylate reductase (NADPH) activity"/>
    <property type="evidence" value="ECO:0007669"/>
    <property type="project" value="TreeGrafter"/>
</dbReference>
<comment type="caution">
    <text evidence="7">The sequence shown here is derived from an EMBL/GenBank/DDBJ whole genome shotgun (WGS) entry which is preliminary data.</text>
</comment>
<evidence type="ECO:0000259" key="6">
    <source>
        <dbReference type="Pfam" id="PF02826"/>
    </source>
</evidence>
<evidence type="ECO:0000256" key="1">
    <source>
        <dbReference type="ARBA" id="ARBA00005854"/>
    </source>
</evidence>
<dbReference type="InterPro" id="IPR050223">
    <property type="entry name" value="D-isomer_2-hydroxyacid_DH"/>
</dbReference>
<comment type="similarity">
    <text evidence="1 4">Belongs to the D-isomer specific 2-hydroxyacid dehydrogenase family.</text>
</comment>
<dbReference type="InterPro" id="IPR006139">
    <property type="entry name" value="D-isomer_2_OHA_DH_cat_dom"/>
</dbReference>
<dbReference type="Gene3D" id="3.40.50.720">
    <property type="entry name" value="NAD(P)-binding Rossmann-like Domain"/>
    <property type="match status" value="2"/>
</dbReference>
<sequence>MNIKKVFICRPIPEIAEEMLKKAGIQVEKNPLDKILSPDELKKKVAGMDAVLSLLSDKITAEVLASAGSQLKIVANYAVGVDNIDIRACQAQGVMVTNTPDVLTEAVAEHVLALTLAVTRRVVEADRFTRRGEFKQWMPLGFIGPSLFGKTMGIIGMGRIGSLTGEMAHSGFKMKVIYFDLKRDKEFENKTGAKFASIAKLLKNADVVSLNVPLTPKTKHLISSQEFKQMKQTATLINTSRGPVVDEKALVSALKSKEIWGAGLDVFEEEPKVNPELIKMDNVVLTPHIASATSEARDAMAEVAAKNIIAVLGGKKPLNQVC</sequence>
<keyword evidence="2 4" id="KW-0560">Oxidoreductase</keyword>
<evidence type="ECO:0000256" key="2">
    <source>
        <dbReference type="ARBA" id="ARBA00023002"/>
    </source>
</evidence>
<dbReference type="InterPro" id="IPR029752">
    <property type="entry name" value="D-isomer_DH_CS1"/>
</dbReference>
<dbReference type="InterPro" id="IPR006140">
    <property type="entry name" value="D-isomer_DH_NAD-bd"/>
</dbReference>
<dbReference type="Proteomes" id="UP000229421">
    <property type="component" value="Unassembled WGS sequence"/>
</dbReference>
<dbReference type="FunFam" id="3.40.50.720:FF:000203">
    <property type="entry name" value="D-3-phosphoglycerate dehydrogenase (SerA)"/>
    <property type="match status" value="1"/>
</dbReference>
<dbReference type="Pfam" id="PF00389">
    <property type="entry name" value="2-Hacid_dh"/>
    <property type="match status" value="1"/>
</dbReference>
<evidence type="ECO:0000256" key="3">
    <source>
        <dbReference type="ARBA" id="ARBA00023027"/>
    </source>
</evidence>
<gene>
    <name evidence="7" type="ORF">CO101_01500</name>
</gene>
<dbReference type="InterPro" id="IPR036291">
    <property type="entry name" value="NAD(P)-bd_dom_sf"/>
</dbReference>
<reference evidence="8" key="1">
    <citation type="submission" date="2017-09" db="EMBL/GenBank/DDBJ databases">
        <title>Depth-based differentiation of microbial function through sediment-hosted aquifers and enrichment of novel symbionts in the deep terrestrial subsurface.</title>
        <authorList>
            <person name="Probst A.J."/>
            <person name="Ladd B."/>
            <person name="Jarett J.K."/>
            <person name="Geller-Mcgrath D.E."/>
            <person name="Sieber C.M.K."/>
            <person name="Emerson J.B."/>
            <person name="Anantharaman K."/>
            <person name="Thomas B.C."/>
            <person name="Malmstrom R."/>
            <person name="Stieglmeier M."/>
            <person name="Klingl A."/>
            <person name="Woyke T."/>
            <person name="Ryan C.M."/>
            <person name="Banfield J.F."/>
        </authorList>
    </citation>
    <scope>NUCLEOTIDE SEQUENCE [LARGE SCALE GENOMIC DNA]</scope>
</reference>
<keyword evidence="3" id="KW-0520">NAD</keyword>
<dbReference type="PANTHER" id="PTHR10996">
    <property type="entry name" value="2-HYDROXYACID DEHYDROGENASE-RELATED"/>
    <property type="match status" value="1"/>
</dbReference>
<evidence type="ECO:0000259" key="5">
    <source>
        <dbReference type="Pfam" id="PF00389"/>
    </source>
</evidence>
<dbReference type="Pfam" id="PF02826">
    <property type="entry name" value="2-Hacid_dh_C"/>
    <property type="match status" value="1"/>
</dbReference>
<evidence type="ECO:0000313" key="7">
    <source>
        <dbReference type="EMBL" id="PJB51590.1"/>
    </source>
</evidence>
<evidence type="ECO:0000313" key="8">
    <source>
        <dbReference type="Proteomes" id="UP000229421"/>
    </source>
</evidence>
<feature type="domain" description="D-isomer specific 2-hydroxyacid dehydrogenase NAD-binding" evidence="6">
    <location>
        <begin position="112"/>
        <end position="290"/>
    </location>
</feature>
<dbReference type="EMBL" id="PFTZ01000046">
    <property type="protein sequence ID" value="PJB51590.1"/>
    <property type="molecule type" value="Genomic_DNA"/>
</dbReference>
<dbReference type="GO" id="GO:0016618">
    <property type="term" value="F:hydroxypyruvate reductase [NAD(P)H] activity"/>
    <property type="evidence" value="ECO:0007669"/>
    <property type="project" value="TreeGrafter"/>
</dbReference>
<dbReference type="SUPFAM" id="SSF51735">
    <property type="entry name" value="NAD(P)-binding Rossmann-fold domains"/>
    <property type="match status" value="1"/>
</dbReference>
<dbReference type="InterPro" id="IPR029753">
    <property type="entry name" value="D-isomer_DH_CS"/>
</dbReference>
<dbReference type="PROSITE" id="PS00065">
    <property type="entry name" value="D_2_HYDROXYACID_DH_1"/>
    <property type="match status" value="1"/>
</dbReference>
<evidence type="ECO:0000256" key="4">
    <source>
        <dbReference type="RuleBase" id="RU003719"/>
    </source>
</evidence>
<organism evidence="7 8">
    <name type="scientific">Candidatus Berkelbacteria bacterium CG_4_9_14_3_um_filter_39_23</name>
    <dbReference type="NCBI Taxonomy" id="1974508"/>
    <lineage>
        <taxon>Bacteria</taxon>
        <taxon>Candidatus Berkelbacteria</taxon>
    </lineage>
</organism>